<gene>
    <name evidence="2" type="ORF">ENQ20_19605</name>
</gene>
<dbReference type="Pfam" id="PF03704">
    <property type="entry name" value="BTAD"/>
    <property type="match status" value="1"/>
</dbReference>
<dbReference type="Gene3D" id="1.10.10.10">
    <property type="entry name" value="Winged helix-like DNA-binding domain superfamily/Winged helix DNA-binding domain"/>
    <property type="match status" value="1"/>
</dbReference>
<evidence type="ECO:0000259" key="1">
    <source>
        <dbReference type="SMART" id="SM01043"/>
    </source>
</evidence>
<name>A0A7C1JSS9_9CHLR</name>
<dbReference type="GO" id="GO:0003677">
    <property type="term" value="F:DNA binding"/>
    <property type="evidence" value="ECO:0007669"/>
    <property type="project" value="InterPro"/>
</dbReference>
<evidence type="ECO:0000313" key="2">
    <source>
        <dbReference type="EMBL" id="HDX33665.1"/>
    </source>
</evidence>
<feature type="domain" description="Bacterial transcriptional activator" evidence="1">
    <location>
        <begin position="105"/>
        <end position="249"/>
    </location>
</feature>
<dbReference type="AlphaFoldDB" id="A0A7C1JSS9"/>
<dbReference type="Gene3D" id="1.25.40.10">
    <property type="entry name" value="Tetratricopeptide repeat domain"/>
    <property type="match status" value="1"/>
</dbReference>
<reference evidence="2" key="1">
    <citation type="journal article" date="2020" name="mSystems">
        <title>Genome- and Community-Level Interaction Insights into Carbon Utilization and Element Cycling Functions of Hydrothermarchaeota in Hydrothermal Sediment.</title>
        <authorList>
            <person name="Zhou Z."/>
            <person name="Liu Y."/>
            <person name="Xu W."/>
            <person name="Pan J."/>
            <person name="Luo Z.H."/>
            <person name="Li M."/>
        </authorList>
    </citation>
    <scope>NUCLEOTIDE SEQUENCE [LARGE SCALE GENOMIC DNA]</scope>
    <source>
        <strain evidence="2">SpSt-289</strain>
    </source>
</reference>
<dbReference type="GO" id="GO:0006355">
    <property type="term" value="P:regulation of DNA-templated transcription"/>
    <property type="evidence" value="ECO:0007669"/>
    <property type="project" value="InterPro"/>
</dbReference>
<dbReference type="InterPro" id="IPR036388">
    <property type="entry name" value="WH-like_DNA-bd_sf"/>
</dbReference>
<dbReference type="SUPFAM" id="SSF48452">
    <property type="entry name" value="TPR-like"/>
    <property type="match status" value="1"/>
</dbReference>
<dbReference type="EMBL" id="DSMG01000198">
    <property type="protein sequence ID" value="HDX33665.1"/>
    <property type="molecule type" value="Genomic_DNA"/>
</dbReference>
<dbReference type="InterPro" id="IPR016032">
    <property type="entry name" value="Sig_transdc_resp-reg_C-effctor"/>
</dbReference>
<dbReference type="PANTHER" id="PTHR35807">
    <property type="entry name" value="TRANSCRIPTIONAL REGULATOR REDD-RELATED"/>
    <property type="match status" value="1"/>
</dbReference>
<dbReference type="InterPro" id="IPR011990">
    <property type="entry name" value="TPR-like_helical_dom_sf"/>
</dbReference>
<sequence length="307" mass="35938">MKEITIRLFGRPCYTVAEKPIHGMEARKVQELFIYLLLHRAHPCSREVLAAMLWGERNETHAKKYLRQVLWQLQGALERAYHPHEPVMQVDNEWVQIRPQAPIWLDVEEFELAYALLRSGQNNSLSAEQSDALCRAVELYKGDLLEGWYQDWCIFERERLLQMYLAMLDVLIDHAEQTQDYAGGIHFCELALRKDPARERTHRRLMRLYCAAGNRSAALRQYELCVNLLQRELNVGPSKSTEALYEQIRSDQIDGHLRSPETANDLAEMQAVLHELSRLQSTLLQTLQQMCDHIDRMEKLMQRRLAL</sequence>
<dbReference type="SUPFAM" id="SSF46894">
    <property type="entry name" value="C-terminal effector domain of the bipartite response regulators"/>
    <property type="match status" value="1"/>
</dbReference>
<proteinExistence type="predicted"/>
<organism evidence="2">
    <name type="scientific">Caldilinea aerophila</name>
    <dbReference type="NCBI Taxonomy" id="133453"/>
    <lineage>
        <taxon>Bacteria</taxon>
        <taxon>Bacillati</taxon>
        <taxon>Chloroflexota</taxon>
        <taxon>Caldilineae</taxon>
        <taxon>Caldilineales</taxon>
        <taxon>Caldilineaceae</taxon>
        <taxon>Caldilinea</taxon>
    </lineage>
</organism>
<dbReference type="InterPro" id="IPR005158">
    <property type="entry name" value="BTAD"/>
</dbReference>
<protein>
    <recommendedName>
        <fullName evidence="1">Bacterial transcriptional activator domain-containing protein</fullName>
    </recommendedName>
</protein>
<accession>A0A7C1JSS9</accession>
<comment type="caution">
    <text evidence="2">The sequence shown here is derived from an EMBL/GenBank/DDBJ whole genome shotgun (WGS) entry which is preliminary data.</text>
</comment>
<dbReference type="SMART" id="SM01043">
    <property type="entry name" value="BTAD"/>
    <property type="match status" value="1"/>
</dbReference>
<dbReference type="InterPro" id="IPR051677">
    <property type="entry name" value="AfsR-DnrI-RedD_regulator"/>
</dbReference>